<dbReference type="Gene3D" id="3.10.450.50">
    <property type="match status" value="1"/>
</dbReference>
<dbReference type="Proteomes" id="UP001258994">
    <property type="component" value="Chromosome"/>
</dbReference>
<dbReference type="InterPro" id="IPR032710">
    <property type="entry name" value="NTF2-like_dom_sf"/>
</dbReference>
<dbReference type="InterPro" id="IPR037401">
    <property type="entry name" value="SnoaL-like"/>
</dbReference>
<proteinExistence type="predicted"/>
<feature type="domain" description="SnoaL-like" evidence="1">
    <location>
        <begin position="38"/>
        <end position="137"/>
    </location>
</feature>
<evidence type="ECO:0000313" key="2">
    <source>
        <dbReference type="EMBL" id="WNC72025.1"/>
    </source>
</evidence>
<dbReference type="RefSeq" id="WP_348391145.1">
    <property type="nucleotide sequence ID" value="NZ_CP134145.1"/>
</dbReference>
<dbReference type="SUPFAM" id="SSF54427">
    <property type="entry name" value="NTF2-like"/>
    <property type="match status" value="1"/>
</dbReference>
<reference evidence="3" key="1">
    <citation type="submission" date="2023-09" db="EMBL/GenBank/DDBJ databases">
        <authorList>
            <person name="Li S."/>
            <person name="Li X."/>
            <person name="Zhang C."/>
            <person name="Zhao Z."/>
        </authorList>
    </citation>
    <scope>NUCLEOTIDE SEQUENCE [LARGE SCALE GENOMIC DNA]</scope>
    <source>
        <strain evidence="3">SQ149</strain>
    </source>
</reference>
<evidence type="ECO:0000313" key="3">
    <source>
        <dbReference type="Proteomes" id="UP001258994"/>
    </source>
</evidence>
<sequence length="151" mass="17684">MNLETKIKTIIVAIIYLSIVPMAFAQSSEEKHNLKVYKQWTDLWNEGHYDLMPQIVAATYIRHEPKGNRTVTRGEYLQEIKNYREKLNMRFVNLKISADKDLIWALWTVSTTDPKTGEKNQGRGVQLYRLKEGKLVETWWMGTIDQGAWPL</sequence>
<organism evidence="2 3">
    <name type="scientific">Thalassotalea psychrophila</name>
    <dbReference type="NCBI Taxonomy" id="3065647"/>
    <lineage>
        <taxon>Bacteria</taxon>
        <taxon>Pseudomonadati</taxon>
        <taxon>Pseudomonadota</taxon>
        <taxon>Gammaproteobacteria</taxon>
        <taxon>Alteromonadales</taxon>
        <taxon>Colwelliaceae</taxon>
        <taxon>Thalassotalea</taxon>
    </lineage>
</organism>
<evidence type="ECO:0000259" key="1">
    <source>
        <dbReference type="Pfam" id="PF12680"/>
    </source>
</evidence>
<keyword evidence="3" id="KW-1185">Reference proteome</keyword>
<name>A0ABY9TTE6_9GAMM</name>
<dbReference type="EMBL" id="CP134145">
    <property type="protein sequence ID" value="WNC72025.1"/>
    <property type="molecule type" value="Genomic_DNA"/>
</dbReference>
<accession>A0ABY9TTE6</accession>
<gene>
    <name evidence="2" type="ORF">RGQ13_18180</name>
</gene>
<dbReference type="Pfam" id="PF12680">
    <property type="entry name" value="SnoaL_2"/>
    <property type="match status" value="1"/>
</dbReference>
<protein>
    <submittedName>
        <fullName evidence="2">Nuclear transport factor 2 family protein</fullName>
    </submittedName>
</protein>